<sequence length="125" mass="13875">MTGRQAAERIALCVLMSYIIRSIGADGDMDTYIEKEIEAARKRAEGLKAELELAERRMRDLRIRLMSLDSRRAGLHFNSFSLFSENTALAIKLCGLGLPSDVAGSSAASRFDSIVNRYVFRNGTV</sequence>
<protein>
    <submittedName>
        <fullName evidence="2">Uncharacterized protein</fullName>
    </submittedName>
</protein>
<reference evidence="2" key="1">
    <citation type="submission" date="2021-04" db="EMBL/GenBank/DDBJ databases">
        <title>Genomic insights into ecological role and evolution of a novel Thermoplasmata order Candidatus Sysuiplasmatales.</title>
        <authorList>
            <person name="Yuan Y."/>
        </authorList>
    </citation>
    <scope>NUCLEOTIDE SEQUENCE</scope>
    <source>
        <strain evidence="2">YP2-bin.285</strain>
    </source>
</reference>
<dbReference type="EMBL" id="JAGVSJ010000016">
    <property type="protein sequence ID" value="MBX8632159.1"/>
    <property type="molecule type" value="Genomic_DNA"/>
</dbReference>
<evidence type="ECO:0000313" key="3">
    <source>
        <dbReference type="Proteomes" id="UP000716004"/>
    </source>
</evidence>
<evidence type="ECO:0000256" key="1">
    <source>
        <dbReference type="SAM" id="Coils"/>
    </source>
</evidence>
<organism evidence="2 3">
    <name type="scientific">Candidatus Sysuiplasma superficiale</name>
    <dbReference type="NCBI Taxonomy" id="2823368"/>
    <lineage>
        <taxon>Archaea</taxon>
        <taxon>Methanobacteriati</taxon>
        <taxon>Thermoplasmatota</taxon>
        <taxon>Thermoplasmata</taxon>
        <taxon>Candidatus Sysuiplasmatales</taxon>
        <taxon>Candidatus Sysuiplasmataceae</taxon>
        <taxon>Candidatus Sysuiplasma</taxon>
    </lineage>
</organism>
<dbReference type="Proteomes" id="UP000716004">
    <property type="component" value="Unassembled WGS sequence"/>
</dbReference>
<proteinExistence type="predicted"/>
<name>A0A8J8CBI8_9ARCH</name>
<feature type="coiled-coil region" evidence="1">
    <location>
        <begin position="34"/>
        <end position="71"/>
    </location>
</feature>
<accession>A0A8J8CBI8</accession>
<dbReference type="AlphaFoldDB" id="A0A8J8CBI8"/>
<keyword evidence="1" id="KW-0175">Coiled coil</keyword>
<comment type="caution">
    <text evidence="2">The sequence shown here is derived from an EMBL/GenBank/DDBJ whole genome shotgun (WGS) entry which is preliminary data.</text>
</comment>
<evidence type="ECO:0000313" key="2">
    <source>
        <dbReference type="EMBL" id="MBX8632159.1"/>
    </source>
</evidence>
<gene>
    <name evidence="2" type="ORF">J9259_06555</name>
</gene>